<dbReference type="EMBL" id="CAEZTK010000079">
    <property type="protein sequence ID" value="CAB4573492.1"/>
    <property type="molecule type" value="Genomic_DNA"/>
</dbReference>
<evidence type="ECO:0000313" key="2">
    <source>
        <dbReference type="EMBL" id="CAB4573492.1"/>
    </source>
</evidence>
<dbReference type="GO" id="GO:0006508">
    <property type="term" value="P:proteolysis"/>
    <property type="evidence" value="ECO:0007669"/>
    <property type="project" value="InterPro"/>
</dbReference>
<gene>
    <name evidence="2" type="ORF">UFOPK1643_00910</name>
</gene>
<reference evidence="2" key="1">
    <citation type="submission" date="2020-05" db="EMBL/GenBank/DDBJ databases">
        <authorList>
            <person name="Chiriac C."/>
            <person name="Salcher M."/>
            <person name="Ghai R."/>
            <person name="Kavagutti S V."/>
        </authorList>
    </citation>
    <scope>NUCLEOTIDE SEQUENCE</scope>
</reference>
<proteinExistence type="predicted"/>
<dbReference type="InterPro" id="IPR052170">
    <property type="entry name" value="M29_Exopeptidase"/>
</dbReference>
<protein>
    <submittedName>
        <fullName evidence="2">Unannotated protein</fullName>
    </submittedName>
</protein>
<name>A0A6J6EAM2_9ZZZZ</name>
<dbReference type="Pfam" id="PF26233">
    <property type="entry name" value="NicX"/>
    <property type="match status" value="1"/>
</dbReference>
<organism evidence="2">
    <name type="scientific">freshwater metagenome</name>
    <dbReference type="NCBI Taxonomy" id="449393"/>
    <lineage>
        <taxon>unclassified sequences</taxon>
        <taxon>metagenomes</taxon>
        <taxon>ecological metagenomes</taxon>
    </lineage>
</organism>
<dbReference type="PANTHER" id="PTHR34448:SF1">
    <property type="entry name" value="BLL6088 PROTEIN"/>
    <property type="match status" value="1"/>
</dbReference>
<dbReference type="PANTHER" id="PTHR34448">
    <property type="entry name" value="AMINOPEPTIDASE"/>
    <property type="match status" value="1"/>
</dbReference>
<evidence type="ECO:0000256" key="1">
    <source>
        <dbReference type="ARBA" id="ARBA00022723"/>
    </source>
</evidence>
<dbReference type="GO" id="GO:0046872">
    <property type="term" value="F:metal ion binding"/>
    <property type="evidence" value="ECO:0007669"/>
    <property type="project" value="UniProtKB-KW"/>
</dbReference>
<dbReference type="InterPro" id="IPR058739">
    <property type="entry name" value="NicX"/>
</dbReference>
<keyword evidence="1" id="KW-0479">Metal-binding</keyword>
<accession>A0A6J6EAM2</accession>
<dbReference type="SUPFAM" id="SSF144052">
    <property type="entry name" value="Thermophilic metalloprotease-like"/>
    <property type="match status" value="1"/>
</dbReference>
<dbReference type="AlphaFoldDB" id="A0A6J6EAM2"/>
<sequence length="324" mass="33429">MDWISIKVAKAAKAVVEQSLAIKPNEQVLIAADDDSDFAIVQALTAATRAVGAEPTVVIMPRRELAGGTATRIMAQALMGADVIISPTSTGLGFTEEFGRALKENGARGIVMTGMTSDLLTSGSSLANYDEVYKITKPLSDIMTSGKTIKVTSKAGSDFTASIDGVVAGCGASFAREPGQVSGFPSGESWQCPVPGTGEGVLVADGSAHMLGRLLEPISVRFAKGKAVEITGGPQAEELKRIIAPIENGDNLGELSIGTNPASGFSGNVTEDKKALGTSHFALGNSVVGGTVKADIHLDLLMMKPTIHVDGILLVEDGKVVYTG</sequence>
<dbReference type="GO" id="GO:0004177">
    <property type="term" value="F:aminopeptidase activity"/>
    <property type="evidence" value="ECO:0007669"/>
    <property type="project" value="InterPro"/>
</dbReference>